<protein>
    <recommendedName>
        <fullName evidence="2">Dephospho-CoA kinase</fullName>
    </recommendedName>
</protein>
<feature type="non-terminal residue" evidence="1">
    <location>
        <position position="1"/>
    </location>
</feature>
<evidence type="ECO:0000313" key="1">
    <source>
        <dbReference type="EMBL" id="VAW21367.1"/>
    </source>
</evidence>
<sequence>QHEKKARADYLIDTGNSLEQTKARVGQIVDEILSKSK</sequence>
<name>A0A3B0U778_9ZZZZ</name>
<reference evidence="1" key="1">
    <citation type="submission" date="2018-06" db="EMBL/GenBank/DDBJ databases">
        <authorList>
            <person name="Zhirakovskaya E."/>
        </authorList>
    </citation>
    <scope>NUCLEOTIDE SEQUENCE</scope>
</reference>
<evidence type="ECO:0008006" key="2">
    <source>
        <dbReference type="Google" id="ProtNLM"/>
    </source>
</evidence>
<accession>A0A3B0U778</accession>
<gene>
    <name evidence="1" type="ORF">MNBD_ALPHA12-75</name>
</gene>
<organism evidence="1">
    <name type="scientific">hydrothermal vent metagenome</name>
    <dbReference type="NCBI Taxonomy" id="652676"/>
    <lineage>
        <taxon>unclassified sequences</taxon>
        <taxon>metagenomes</taxon>
        <taxon>ecological metagenomes</taxon>
    </lineage>
</organism>
<proteinExistence type="predicted"/>
<dbReference type="EMBL" id="UOEO01000166">
    <property type="protein sequence ID" value="VAW21367.1"/>
    <property type="molecule type" value="Genomic_DNA"/>
</dbReference>
<dbReference type="AlphaFoldDB" id="A0A3B0U778"/>